<dbReference type="Proteomes" id="UP000612055">
    <property type="component" value="Unassembled WGS sequence"/>
</dbReference>
<comment type="caution">
    <text evidence="2">The sequence shown here is derived from an EMBL/GenBank/DDBJ whole genome shotgun (WGS) entry which is preliminary data.</text>
</comment>
<dbReference type="Pfam" id="PF00581">
    <property type="entry name" value="Rhodanese"/>
    <property type="match status" value="1"/>
</dbReference>
<reference evidence="2" key="1">
    <citation type="journal article" date="2020" name="bioRxiv">
        <title>Comparative genomics of Chlamydomonas.</title>
        <authorList>
            <person name="Craig R.J."/>
            <person name="Hasan A.R."/>
            <person name="Ness R.W."/>
            <person name="Keightley P.D."/>
        </authorList>
    </citation>
    <scope>NUCLEOTIDE SEQUENCE</scope>
    <source>
        <strain evidence="2">CCAP 11/70</strain>
    </source>
</reference>
<evidence type="ECO:0000259" key="1">
    <source>
        <dbReference type="PROSITE" id="PS50206"/>
    </source>
</evidence>
<sequence>MGTDSEQLVAPELARVDATTVAGLLKSGGKPGSVIVDVRDPEEVATGSIKASVNVPSAVFKNPDPAQLDAVIKEQLGDAKEIIVHCHLSKIRGPTCAKSLADRLKALGVEGTEVKVLAGGIVDFMEGHKDDSSIVKLPESGWNPDPKH</sequence>
<dbReference type="EMBL" id="JAEHOE010000027">
    <property type="protein sequence ID" value="KAG2495031.1"/>
    <property type="molecule type" value="Genomic_DNA"/>
</dbReference>
<dbReference type="SMART" id="SM00450">
    <property type="entry name" value="RHOD"/>
    <property type="match status" value="1"/>
</dbReference>
<evidence type="ECO:0000313" key="3">
    <source>
        <dbReference type="Proteomes" id="UP000612055"/>
    </source>
</evidence>
<dbReference type="InterPro" id="IPR036873">
    <property type="entry name" value="Rhodanese-like_dom_sf"/>
</dbReference>
<dbReference type="GO" id="GO:0005737">
    <property type="term" value="C:cytoplasm"/>
    <property type="evidence" value="ECO:0007669"/>
    <property type="project" value="TreeGrafter"/>
</dbReference>
<dbReference type="Gene3D" id="3.40.250.10">
    <property type="entry name" value="Rhodanese-like domain"/>
    <property type="match status" value="1"/>
</dbReference>
<name>A0A835Y318_9CHLO</name>
<keyword evidence="3" id="KW-1185">Reference proteome</keyword>
<protein>
    <recommendedName>
        <fullName evidence="1">Rhodanese domain-containing protein</fullName>
    </recommendedName>
</protein>
<gene>
    <name evidence="2" type="ORF">HYH03_006963</name>
</gene>
<dbReference type="InterPro" id="IPR001763">
    <property type="entry name" value="Rhodanese-like_dom"/>
</dbReference>
<dbReference type="AlphaFoldDB" id="A0A835Y318"/>
<dbReference type="PANTHER" id="PTHR10828">
    <property type="entry name" value="M-PHASE INDUCER PHOSPHATASE DUAL SPECIFICITY PHOSPHATASE CDC25"/>
    <property type="match status" value="1"/>
</dbReference>
<dbReference type="OrthoDB" id="102559at2759"/>
<dbReference type="PROSITE" id="PS50206">
    <property type="entry name" value="RHODANESE_3"/>
    <property type="match status" value="1"/>
</dbReference>
<evidence type="ECO:0000313" key="2">
    <source>
        <dbReference type="EMBL" id="KAG2495031.1"/>
    </source>
</evidence>
<dbReference type="GO" id="GO:0004725">
    <property type="term" value="F:protein tyrosine phosphatase activity"/>
    <property type="evidence" value="ECO:0007669"/>
    <property type="project" value="TreeGrafter"/>
</dbReference>
<feature type="domain" description="Rhodanese" evidence="1">
    <location>
        <begin position="29"/>
        <end position="133"/>
    </location>
</feature>
<dbReference type="PANTHER" id="PTHR10828:SF38">
    <property type="entry name" value="ARSENICAL-RESISTANCE PROTEIN 2-RELATED"/>
    <property type="match status" value="1"/>
</dbReference>
<dbReference type="SUPFAM" id="SSF52821">
    <property type="entry name" value="Rhodanese/Cell cycle control phosphatase"/>
    <property type="match status" value="1"/>
</dbReference>
<organism evidence="2 3">
    <name type="scientific">Edaphochlamys debaryana</name>
    <dbReference type="NCBI Taxonomy" id="47281"/>
    <lineage>
        <taxon>Eukaryota</taxon>
        <taxon>Viridiplantae</taxon>
        <taxon>Chlorophyta</taxon>
        <taxon>core chlorophytes</taxon>
        <taxon>Chlorophyceae</taxon>
        <taxon>CS clade</taxon>
        <taxon>Chlamydomonadales</taxon>
        <taxon>Chlamydomonadales incertae sedis</taxon>
        <taxon>Edaphochlamys</taxon>
    </lineage>
</organism>
<proteinExistence type="predicted"/>
<accession>A0A835Y318</accession>
<dbReference type="GO" id="GO:0005634">
    <property type="term" value="C:nucleus"/>
    <property type="evidence" value="ECO:0007669"/>
    <property type="project" value="TreeGrafter"/>
</dbReference>